<dbReference type="GO" id="GO:0015385">
    <property type="term" value="F:sodium:proton antiporter activity"/>
    <property type="evidence" value="ECO:0007669"/>
    <property type="project" value="InterPro"/>
</dbReference>
<sequence>MTASYDEHIIDEDISEEYSLAFQFATFLILLMIAIILCNHVTHKLHWHYLPEAAATIGVGILASIFCLLMKSSSIAVKLMDFDPNFFFVGMLPPIIFNSGYTMKRRYFFENITPILVYSILGTLIMSVVTGIGIYTVGRFGWVMRLSMAESLTFGSLISATDAVSILAVFQELHVDPTLFYLVFGESSLNDAVAICLFETFSRFIGHSYEFKPMLFAIFEFGLVLTGSTMIGVIFGMIPALLFKYGNLRSNLLHEVGVYVMFAYLPFVVSQVLGMSGVVSVIFAGVAMKHYASPNLTPEARDV</sequence>
<evidence type="ECO:0000256" key="5">
    <source>
        <dbReference type="ARBA" id="ARBA00022989"/>
    </source>
</evidence>
<dbReference type="PRINTS" id="PR01084">
    <property type="entry name" value="NAHEXCHNGR"/>
</dbReference>
<comment type="subcellular location">
    <subcellularLocation>
        <location evidence="1">Golgi apparatus membrane</location>
        <topology evidence="1">Multi-pass membrane protein</topology>
    </subcellularLocation>
</comment>
<evidence type="ECO:0000259" key="15">
    <source>
        <dbReference type="Pfam" id="PF00999"/>
    </source>
</evidence>
<protein>
    <recommendedName>
        <fullName evidence="11">Sodium/hydrogen exchanger 8</fullName>
    </recommendedName>
    <alternativeName>
        <fullName evidence="12">Na(+)/H(+) exchanger 8</fullName>
    </alternativeName>
    <alternativeName>
        <fullName evidence="13">Solute carrier family 9 member 8</fullName>
    </alternativeName>
</protein>
<feature type="transmembrane region" description="Helical" evidence="14">
    <location>
        <begin position="53"/>
        <end position="73"/>
    </location>
</feature>
<evidence type="ECO:0000256" key="11">
    <source>
        <dbReference type="ARBA" id="ARBA00040570"/>
    </source>
</evidence>
<gene>
    <name evidence="16" type="ORF">Plil01_000331600</name>
</gene>
<dbReference type="Gene3D" id="6.10.140.1330">
    <property type="match status" value="1"/>
</dbReference>
<evidence type="ECO:0000256" key="13">
    <source>
        <dbReference type="ARBA" id="ARBA00042692"/>
    </source>
</evidence>
<evidence type="ECO:0000256" key="14">
    <source>
        <dbReference type="SAM" id="Phobius"/>
    </source>
</evidence>
<feature type="transmembrane region" description="Helical" evidence="14">
    <location>
        <begin position="20"/>
        <end position="41"/>
    </location>
</feature>
<feature type="transmembrane region" description="Helical" evidence="14">
    <location>
        <begin position="115"/>
        <end position="138"/>
    </location>
</feature>
<keyword evidence="10" id="KW-0739">Sodium transport</keyword>
<keyword evidence="17" id="KW-1185">Reference proteome</keyword>
<dbReference type="GO" id="GO:0005886">
    <property type="term" value="C:plasma membrane"/>
    <property type="evidence" value="ECO:0007669"/>
    <property type="project" value="TreeGrafter"/>
</dbReference>
<dbReference type="OrthoDB" id="196264at2759"/>
<dbReference type="GO" id="GO:0051453">
    <property type="term" value="P:regulation of intracellular pH"/>
    <property type="evidence" value="ECO:0007669"/>
    <property type="project" value="TreeGrafter"/>
</dbReference>
<feature type="transmembrane region" description="Helical" evidence="14">
    <location>
        <begin position="214"/>
        <end position="242"/>
    </location>
</feature>
<keyword evidence="7" id="KW-0915">Sodium</keyword>
<dbReference type="EMBL" id="BSXW01000130">
    <property type="protein sequence ID" value="GMF12748.1"/>
    <property type="molecule type" value="Genomic_DNA"/>
</dbReference>
<dbReference type="GO" id="GO:0000139">
    <property type="term" value="C:Golgi membrane"/>
    <property type="evidence" value="ECO:0007669"/>
    <property type="project" value="UniProtKB-SubCell"/>
</dbReference>
<feature type="transmembrane region" description="Helical" evidence="14">
    <location>
        <begin position="85"/>
        <end position="103"/>
    </location>
</feature>
<dbReference type="PANTHER" id="PTHR10110">
    <property type="entry name" value="SODIUM/HYDROGEN EXCHANGER"/>
    <property type="match status" value="1"/>
</dbReference>
<evidence type="ECO:0000256" key="6">
    <source>
        <dbReference type="ARBA" id="ARBA00023034"/>
    </source>
</evidence>
<evidence type="ECO:0000256" key="4">
    <source>
        <dbReference type="ARBA" id="ARBA00022692"/>
    </source>
</evidence>
<feature type="transmembrane region" description="Helical" evidence="14">
    <location>
        <begin position="262"/>
        <end position="286"/>
    </location>
</feature>
<evidence type="ECO:0000256" key="10">
    <source>
        <dbReference type="ARBA" id="ARBA00023201"/>
    </source>
</evidence>
<keyword evidence="3" id="KW-0050">Antiport</keyword>
<accession>A0A9W6WR31</accession>
<keyword evidence="5 14" id="KW-1133">Transmembrane helix</keyword>
<dbReference type="InterPro" id="IPR018422">
    <property type="entry name" value="Cation/H_exchanger_CPA1"/>
</dbReference>
<keyword evidence="4 14" id="KW-0812">Transmembrane</keyword>
<evidence type="ECO:0000313" key="16">
    <source>
        <dbReference type="EMBL" id="GMF12748.1"/>
    </source>
</evidence>
<keyword evidence="2" id="KW-0813">Transport</keyword>
<evidence type="ECO:0000256" key="9">
    <source>
        <dbReference type="ARBA" id="ARBA00023136"/>
    </source>
</evidence>
<comment type="caution">
    <text evidence="16">The sequence shown here is derived from an EMBL/GenBank/DDBJ whole genome shotgun (WGS) entry which is preliminary data.</text>
</comment>
<keyword evidence="8" id="KW-0406">Ion transport</keyword>
<dbReference type="AlphaFoldDB" id="A0A9W6WR31"/>
<organism evidence="16 17">
    <name type="scientific">Phytophthora lilii</name>
    <dbReference type="NCBI Taxonomy" id="2077276"/>
    <lineage>
        <taxon>Eukaryota</taxon>
        <taxon>Sar</taxon>
        <taxon>Stramenopiles</taxon>
        <taxon>Oomycota</taxon>
        <taxon>Peronosporomycetes</taxon>
        <taxon>Peronosporales</taxon>
        <taxon>Peronosporaceae</taxon>
        <taxon>Phytophthora</taxon>
    </lineage>
</organism>
<dbReference type="Pfam" id="PF00999">
    <property type="entry name" value="Na_H_Exchanger"/>
    <property type="match status" value="1"/>
</dbReference>
<feature type="domain" description="Cation/H+ exchanger transmembrane" evidence="15">
    <location>
        <begin position="34"/>
        <end position="295"/>
    </location>
</feature>
<name>A0A9W6WR31_9STRA</name>
<evidence type="ECO:0000256" key="1">
    <source>
        <dbReference type="ARBA" id="ARBA00004653"/>
    </source>
</evidence>
<dbReference type="InterPro" id="IPR004709">
    <property type="entry name" value="NaH_exchanger"/>
</dbReference>
<evidence type="ECO:0000256" key="7">
    <source>
        <dbReference type="ARBA" id="ARBA00023053"/>
    </source>
</evidence>
<dbReference type="InterPro" id="IPR006153">
    <property type="entry name" value="Cation/H_exchanger_TM"/>
</dbReference>
<reference evidence="16" key="1">
    <citation type="submission" date="2023-04" db="EMBL/GenBank/DDBJ databases">
        <title>Phytophthora lilii NBRC 32176.</title>
        <authorList>
            <person name="Ichikawa N."/>
            <person name="Sato H."/>
            <person name="Tonouchi N."/>
        </authorList>
    </citation>
    <scope>NUCLEOTIDE SEQUENCE</scope>
    <source>
        <strain evidence="16">NBRC 32176</strain>
    </source>
</reference>
<proteinExistence type="predicted"/>
<keyword evidence="6" id="KW-0333">Golgi apparatus</keyword>
<dbReference type="GO" id="GO:0015386">
    <property type="term" value="F:potassium:proton antiporter activity"/>
    <property type="evidence" value="ECO:0007669"/>
    <property type="project" value="TreeGrafter"/>
</dbReference>
<evidence type="ECO:0000256" key="8">
    <source>
        <dbReference type="ARBA" id="ARBA00023065"/>
    </source>
</evidence>
<evidence type="ECO:0000256" key="2">
    <source>
        <dbReference type="ARBA" id="ARBA00022448"/>
    </source>
</evidence>
<evidence type="ECO:0000256" key="3">
    <source>
        <dbReference type="ARBA" id="ARBA00022449"/>
    </source>
</evidence>
<dbReference type="GO" id="GO:0098719">
    <property type="term" value="P:sodium ion import across plasma membrane"/>
    <property type="evidence" value="ECO:0007669"/>
    <property type="project" value="TreeGrafter"/>
</dbReference>
<dbReference type="Proteomes" id="UP001165083">
    <property type="component" value="Unassembled WGS sequence"/>
</dbReference>
<keyword evidence="9 14" id="KW-0472">Membrane</keyword>
<evidence type="ECO:0000256" key="12">
    <source>
        <dbReference type="ARBA" id="ARBA00042291"/>
    </source>
</evidence>
<evidence type="ECO:0000313" key="17">
    <source>
        <dbReference type="Proteomes" id="UP001165083"/>
    </source>
</evidence>
<dbReference type="PANTHER" id="PTHR10110:SF191">
    <property type="entry name" value="SODIUM_HYDROGEN EXCHANGER 8"/>
    <property type="match status" value="1"/>
</dbReference>